<dbReference type="CDD" id="cd14792">
    <property type="entry name" value="GH27"/>
    <property type="match status" value="1"/>
</dbReference>
<evidence type="ECO:0000313" key="10">
    <source>
        <dbReference type="EMBL" id="KAK7452272.1"/>
    </source>
</evidence>
<comment type="caution">
    <text evidence="10">The sequence shown here is derived from an EMBL/GenBank/DDBJ whole genome shotgun (WGS) entry which is preliminary data.</text>
</comment>
<evidence type="ECO:0000256" key="3">
    <source>
        <dbReference type="ARBA" id="ARBA00012755"/>
    </source>
</evidence>
<evidence type="ECO:0000256" key="4">
    <source>
        <dbReference type="ARBA" id="ARBA00022729"/>
    </source>
</evidence>
<organism evidence="10 11">
    <name type="scientific">Batillaria attramentaria</name>
    <dbReference type="NCBI Taxonomy" id="370345"/>
    <lineage>
        <taxon>Eukaryota</taxon>
        <taxon>Metazoa</taxon>
        <taxon>Spiralia</taxon>
        <taxon>Lophotrochozoa</taxon>
        <taxon>Mollusca</taxon>
        <taxon>Gastropoda</taxon>
        <taxon>Caenogastropoda</taxon>
        <taxon>Sorbeoconcha</taxon>
        <taxon>Cerithioidea</taxon>
        <taxon>Batillariidae</taxon>
        <taxon>Batillaria</taxon>
    </lineage>
</organism>
<dbReference type="EMBL" id="JACVVK020000719">
    <property type="protein sequence ID" value="KAK7452272.1"/>
    <property type="molecule type" value="Genomic_DNA"/>
</dbReference>
<dbReference type="InterPro" id="IPR041233">
    <property type="entry name" value="Melibiase_C"/>
</dbReference>
<evidence type="ECO:0000256" key="2">
    <source>
        <dbReference type="ARBA" id="ARBA00009743"/>
    </source>
</evidence>
<dbReference type="Gene3D" id="3.20.20.70">
    <property type="entry name" value="Aldolase class I"/>
    <property type="match status" value="1"/>
</dbReference>
<gene>
    <name evidence="10" type="ORF">BaRGS_00039753</name>
</gene>
<feature type="chain" id="PRO_5044741149" description="Alpha-galactosidase" evidence="8">
    <location>
        <begin position="17"/>
        <end position="449"/>
    </location>
</feature>
<dbReference type="EC" id="3.2.1.-" evidence="7"/>
<evidence type="ECO:0000256" key="5">
    <source>
        <dbReference type="ARBA" id="ARBA00022801"/>
    </source>
</evidence>
<name>A0ABD0J2B8_9CAEN</name>
<dbReference type="GO" id="GO:0004557">
    <property type="term" value="F:alpha-galactosidase activity"/>
    <property type="evidence" value="ECO:0007669"/>
    <property type="project" value="UniProtKB-EC"/>
</dbReference>
<dbReference type="SUPFAM" id="SSF51011">
    <property type="entry name" value="Glycosyl hydrolase domain"/>
    <property type="match status" value="1"/>
</dbReference>
<evidence type="ECO:0000259" key="9">
    <source>
        <dbReference type="Pfam" id="PF17801"/>
    </source>
</evidence>
<dbReference type="PRINTS" id="PR00740">
    <property type="entry name" value="GLHYDRLASE27"/>
</dbReference>
<keyword evidence="7" id="KW-1015">Disulfide bond</keyword>
<evidence type="ECO:0000256" key="1">
    <source>
        <dbReference type="ARBA" id="ARBA00001255"/>
    </source>
</evidence>
<dbReference type="Pfam" id="PF17801">
    <property type="entry name" value="Melibiase_C"/>
    <property type="match status" value="1"/>
</dbReference>
<accession>A0ABD0J2B8</accession>
<dbReference type="InterPro" id="IPR002241">
    <property type="entry name" value="Glyco_hydro_27"/>
</dbReference>
<evidence type="ECO:0000256" key="8">
    <source>
        <dbReference type="SAM" id="SignalP"/>
    </source>
</evidence>
<dbReference type="PANTHER" id="PTHR11452:SF83">
    <property type="entry name" value="ALPHA-GALACTOSIDASE"/>
    <property type="match status" value="1"/>
</dbReference>
<dbReference type="Proteomes" id="UP001519460">
    <property type="component" value="Unassembled WGS sequence"/>
</dbReference>
<proteinExistence type="inferred from homology"/>
<dbReference type="InterPro" id="IPR017853">
    <property type="entry name" value="GH"/>
</dbReference>
<evidence type="ECO:0000256" key="7">
    <source>
        <dbReference type="RuleBase" id="RU361168"/>
    </source>
</evidence>
<keyword evidence="5 7" id="KW-0378">Hydrolase</keyword>
<dbReference type="PANTHER" id="PTHR11452">
    <property type="entry name" value="ALPHA-GALACTOSIDASE/ALPHA-N-ACETYLGALACTOSAMINIDASE"/>
    <property type="match status" value="1"/>
</dbReference>
<dbReference type="InterPro" id="IPR013780">
    <property type="entry name" value="Glyco_hydro_b"/>
</dbReference>
<comment type="subunit">
    <text evidence="7">Homodimer.</text>
</comment>
<dbReference type="AlphaFoldDB" id="A0ABD0J2B8"/>
<dbReference type="InterPro" id="IPR013785">
    <property type="entry name" value="Aldolase_TIM"/>
</dbReference>
<protein>
    <recommendedName>
        <fullName evidence="3 7">Alpha-galactosidase</fullName>
        <ecNumber evidence="7">3.2.1.-</ecNumber>
    </recommendedName>
</protein>
<dbReference type="Pfam" id="PF16499">
    <property type="entry name" value="Melibiase_2"/>
    <property type="match status" value="1"/>
</dbReference>
<dbReference type="SUPFAM" id="SSF51445">
    <property type="entry name" value="(Trans)glycosidases"/>
    <property type="match status" value="1"/>
</dbReference>
<evidence type="ECO:0000256" key="6">
    <source>
        <dbReference type="ARBA" id="ARBA00023295"/>
    </source>
</evidence>
<keyword evidence="11" id="KW-1185">Reference proteome</keyword>
<evidence type="ECO:0000313" key="11">
    <source>
        <dbReference type="Proteomes" id="UP001519460"/>
    </source>
</evidence>
<dbReference type="InterPro" id="IPR000111">
    <property type="entry name" value="Glyco_hydro_27/36_CS"/>
</dbReference>
<feature type="signal peptide" evidence="8">
    <location>
        <begin position="1"/>
        <end position="16"/>
    </location>
</feature>
<keyword evidence="6 7" id="KW-0326">Glycosidase</keyword>
<feature type="domain" description="Alpha galactosidase C-terminal" evidence="9">
    <location>
        <begin position="366"/>
        <end position="446"/>
    </location>
</feature>
<reference evidence="10 11" key="1">
    <citation type="journal article" date="2023" name="Sci. Data">
        <title>Genome assembly of the Korean intertidal mud-creeper Batillaria attramentaria.</title>
        <authorList>
            <person name="Patra A.K."/>
            <person name="Ho P.T."/>
            <person name="Jun S."/>
            <person name="Lee S.J."/>
            <person name="Kim Y."/>
            <person name="Won Y.J."/>
        </authorList>
    </citation>
    <scope>NUCLEOTIDE SEQUENCE [LARGE SCALE GENOMIC DNA]</scope>
    <source>
        <strain evidence="10">Wonlab-2016</strain>
    </source>
</reference>
<dbReference type="Gene3D" id="2.60.40.1180">
    <property type="entry name" value="Golgi alpha-mannosidase II"/>
    <property type="match status" value="1"/>
</dbReference>
<sequence>MLLLAIIGALSGLTYGLENGLARTPPMGWLSWERFRCETDCKTFPNSCINEKLYMAMADIIVSEGYDEAGYEYINIDDCWLAKERDPVTMKLVPDPDRFPSGIKALAEYMHHRGLKLGIYEDFGSKTCAGYPGSEFFMELDAKTFAEWEVDMVKFDGCNSDPKDMSKGYPVMQMYLNQTGRPILYSCEWPLYEYAHGQKHALLQHTRELMEGQEEMESIPLDVMHQQHALLQHTRELMEGQEEMESIPLDVMHQQHALLQHTRELMEGQEEMESIPLDVMHQQHALLQHTRELMEGQEEMESIPLDVMHQQHALLQHTRELMEGQEEMESIPLDVMHQQHALLQHTRELMEGREEMEIIPLDVAQSWSVWLKPLSGKKGTCAVAFLNQDFNGRASQLKTTLQDIGLANPGGYNVTEVFDNKPMGQYKPSSPFVVLVDPTSILLLKLVPL</sequence>
<comment type="similarity">
    <text evidence="2 7">Belongs to the glycosyl hydrolase 27 family.</text>
</comment>
<dbReference type="PROSITE" id="PS00512">
    <property type="entry name" value="ALPHA_GALACTOSIDASE"/>
    <property type="match status" value="1"/>
</dbReference>
<comment type="catalytic activity">
    <reaction evidence="1">
        <text>Hydrolysis of terminal, non-reducing alpha-D-galactose residues in alpha-D-galactosides, including galactose oligosaccharides, galactomannans and galactolipids.</text>
        <dbReference type="EC" id="3.2.1.22"/>
    </reaction>
</comment>
<keyword evidence="4 8" id="KW-0732">Signal</keyword>